<keyword evidence="5" id="KW-1185">Reference proteome</keyword>
<dbReference type="GeneID" id="62640838"/>
<evidence type="ECO:0000313" key="5">
    <source>
        <dbReference type="Proteomes" id="UP000809440"/>
    </source>
</evidence>
<keyword evidence="1" id="KW-0472">Membrane</keyword>
<evidence type="ECO:0000256" key="1">
    <source>
        <dbReference type="SAM" id="Phobius"/>
    </source>
</evidence>
<feature type="transmembrane region" description="Helical" evidence="1">
    <location>
        <begin position="33"/>
        <end position="58"/>
    </location>
</feature>
<gene>
    <name evidence="2" type="ORF">JQX41_08235</name>
    <name evidence="3" type="ORF">JQX48_08240</name>
</gene>
<name>A0A9Q2S1E9_9RHOB</name>
<dbReference type="EMBL" id="JAFBXE010000004">
    <property type="protein sequence ID" value="MBM2412284.1"/>
    <property type="molecule type" value="Genomic_DNA"/>
</dbReference>
<evidence type="ECO:0000313" key="3">
    <source>
        <dbReference type="EMBL" id="MBM2416952.1"/>
    </source>
</evidence>
<organism evidence="2 4">
    <name type="scientific">Marivita cryptomonadis</name>
    <dbReference type="NCBI Taxonomy" id="505252"/>
    <lineage>
        <taxon>Bacteria</taxon>
        <taxon>Pseudomonadati</taxon>
        <taxon>Pseudomonadota</taxon>
        <taxon>Alphaproteobacteria</taxon>
        <taxon>Rhodobacterales</taxon>
        <taxon>Roseobacteraceae</taxon>
        <taxon>Marivita</taxon>
    </lineage>
</organism>
<sequence>MVLWLSLGWVFASVMVAMLPLRSQYVPGVLLLLAAPILIVLIARAIGFGAACAALLAFGSMYRNPLRYFWTRLTRPKEEHPL</sequence>
<evidence type="ECO:0000313" key="2">
    <source>
        <dbReference type="EMBL" id="MBM2412284.1"/>
    </source>
</evidence>
<accession>A0A9Q2S1E9</accession>
<reference evidence="2 5" key="1">
    <citation type="submission" date="2021-01" db="EMBL/GenBank/DDBJ databases">
        <title>Diatom-associated Roseobacters Show Island Model of Population Structure.</title>
        <authorList>
            <person name="Qu L."/>
            <person name="Feng X."/>
            <person name="Chen Y."/>
            <person name="Li L."/>
            <person name="Wang X."/>
            <person name="Hu Z."/>
            <person name="Wang H."/>
            <person name="Luo H."/>
        </authorList>
    </citation>
    <scope>NUCLEOTIDE SEQUENCE</scope>
    <source>
        <strain evidence="3 5">CC28-63</strain>
        <strain evidence="2">CC28-69</strain>
    </source>
</reference>
<dbReference type="EMBL" id="JAFBXF010000004">
    <property type="protein sequence ID" value="MBM2416952.1"/>
    <property type="molecule type" value="Genomic_DNA"/>
</dbReference>
<proteinExistence type="predicted"/>
<protein>
    <submittedName>
        <fullName evidence="2">DUF2484 family protein</fullName>
    </submittedName>
</protein>
<comment type="caution">
    <text evidence="2">The sequence shown here is derived from an EMBL/GenBank/DDBJ whole genome shotgun (WGS) entry which is preliminary data.</text>
</comment>
<dbReference type="RefSeq" id="WP_085629098.1">
    <property type="nucleotide sequence ID" value="NZ_JAFBXN010000004.1"/>
</dbReference>
<dbReference type="Proteomes" id="UP000755667">
    <property type="component" value="Unassembled WGS sequence"/>
</dbReference>
<keyword evidence="1" id="KW-1133">Transmembrane helix</keyword>
<dbReference type="AlphaFoldDB" id="A0A9Q2S1E9"/>
<keyword evidence="1" id="KW-0812">Transmembrane</keyword>
<dbReference type="Pfam" id="PF10658">
    <property type="entry name" value="DUF2484"/>
    <property type="match status" value="1"/>
</dbReference>
<dbReference type="InterPro" id="IPR018919">
    <property type="entry name" value="DUF2484"/>
</dbReference>
<evidence type="ECO:0000313" key="4">
    <source>
        <dbReference type="Proteomes" id="UP000755667"/>
    </source>
</evidence>
<dbReference type="Proteomes" id="UP000809440">
    <property type="component" value="Unassembled WGS sequence"/>
</dbReference>